<evidence type="ECO:0000313" key="5">
    <source>
        <dbReference type="Proteomes" id="UP001642464"/>
    </source>
</evidence>
<reference evidence="4 5" key="1">
    <citation type="submission" date="2024-02" db="EMBL/GenBank/DDBJ databases">
        <authorList>
            <person name="Chen Y."/>
            <person name="Shah S."/>
            <person name="Dougan E. K."/>
            <person name="Thang M."/>
            <person name="Chan C."/>
        </authorList>
    </citation>
    <scope>NUCLEOTIDE SEQUENCE [LARGE SCALE GENOMIC DNA]</scope>
</reference>
<protein>
    <submittedName>
        <fullName evidence="4">Protein angel homolog 1</fullName>
    </submittedName>
</protein>
<dbReference type="EMBL" id="CAXAMM010036224">
    <property type="protein sequence ID" value="CAK9075534.1"/>
    <property type="molecule type" value="Genomic_DNA"/>
</dbReference>
<accession>A0ABP0PKU1</accession>
<keyword evidence="1" id="KW-0812">Transmembrane</keyword>
<keyword evidence="5" id="KW-1185">Reference proteome</keyword>
<keyword evidence="2" id="KW-0732">Signal</keyword>
<dbReference type="InterPro" id="IPR036691">
    <property type="entry name" value="Endo/exonu/phosph_ase_sf"/>
</dbReference>
<dbReference type="Proteomes" id="UP001642464">
    <property type="component" value="Unassembled WGS sequence"/>
</dbReference>
<sequence>MPMPPLLQFYWLSVIAATSAFNVSVKGFGPPRHFVPASRDLSSELEHVASKFRLLSWNILAPTWDNLGVKESNWQARFARIVQEIRLRRPDVMVLQEVEVLIYDEQVQPFMKARGYQGVYTGIDAGIGLAVFWRTSKFALSTATDFDLTTTALTPWRSLFNEDFNKEQRERYLTRKNVVLFVTLRCLGQQVHSHAILIGAIHLTANPTSSLPLRTDIQLYETNVLLDAMHQILREERLKHKSLSCILAGDFNVPPFFPESAFERLSHQIKNPAETWSMPEIEDISLPSPVYELLTRGNLSAESIGFLMTAIKASGFHPSKLLQGSIYEMLVLDRSPHVFVSAYSDVIGTEPMTHEGGTLDFVFYMPEQRRSDHSRPARLSVLGVLAPPGQVKRTSLVSSLGSDHLPLVADFGVITPVQRAEVRPEPAKVPSGRNTTGCDSTELLEAIQRLESIFSQKASNLTHLSEQQLELSERYRLLRLGLFASTCTSIVFAATALFHLLFPKALWTKVTASSLILFIMIQGFLLAEVRHL</sequence>
<name>A0ABP0PKU1_9DINO</name>
<evidence type="ECO:0000256" key="1">
    <source>
        <dbReference type="SAM" id="Phobius"/>
    </source>
</evidence>
<dbReference type="PANTHER" id="PTHR12121:SF100">
    <property type="entry name" value="POLY(A)-SPECIFIC RIBONUCLEASE"/>
    <property type="match status" value="1"/>
</dbReference>
<feature type="signal peptide" evidence="2">
    <location>
        <begin position="1"/>
        <end position="20"/>
    </location>
</feature>
<dbReference type="Pfam" id="PF03372">
    <property type="entry name" value="Exo_endo_phos"/>
    <property type="match status" value="1"/>
</dbReference>
<comment type="caution">
    <text evidence="4">The sequence shown here is derived from an EMBL/GenBank/DDBJ whole genome shotgun (WGS) entry which is preliminary data.</text>
</comment>
<evidence type="ECO:0000259" key="3">
    <source>
        <dbReference type="Pfam" id="PF03372"/>
    </source>
</evidence>
<feature type="transmembrane region" description="Helical" evidence="1">
    <location>
        <begin position="477"/>
        <end position="500"/>
    </location>
</feature>
<dbReference type="PANTHER" id="PTHR12121">
    <property type="entry name" value="CARBON CATABOLITE REPRESSOR PROTEIN 4"/>
    <property type="match status" value="1"/>
</dbReference>
<evidence type="ECO:0000313" key="4">
    <source>
        <dbReference type="EMBL" id="CAK9075534.1"/>
    </source>
</evidence>
<dbReference type="SUPFAM" id="SSF56219">
    <property type="entry name" value="DNase I-like"/>
    <property type="match status" value="1"/>
</dbReference>
<keyword evidence="1" id="KW-1133">Transmembrane helix</keyword>
<feature type="transmembrane region" description="Helical" evidence="1">
    <location>
        <begin position="506"/>
        <end position="527"/>
    </location>
</feature>
<evidence type="ECO:0000256" key="2">
    <source>
        <dbReference type="SAM" id="SignalP"/>
    </source>
</evidence>
<proteinExistence type="predicted"/>
<gene>
    <name evidence="4" type="ORF">SCF082_LOCUS36591</name>
</gene>
<dbReference type="Gene3D" id="3.60.10.10">
    <property type="entry name" value="Endonuclease/exonuclease/phosphatase"/>
    <property type="match status" value="1"/>
</dbReference>
<feature type="domain" description="Endonuclease/exonuclease/phosphatase" evidence="3">
    <location>
        <begin position="55"/>
        <end position="260"/>
    </location>
</feature>
<dbReference type="InterPro" id="IPR050410">
    <property type="entry name" value="CCR4/nocturin_mRNA_transcr"/>
</dbReference>
<organism evidence="4 5">
    <name type="scientific">Durusdinium trenchii</name>
    <dbReference type="NCBI Taxonomy" id="1381693"/>
    <lineage>
        <taxon>Eukaryota</taxon>
        <taxon>Sar</taxon>
        <taxon>Alveolata</taxon>
        <taxon>Dinophyceae</taxon>
        <taxon>Suessiales</taxon>
        <taxon>Symbiodiniaceae</taxon>
        <taxon>Durusdinium</taxon>
    </lineage>
</organism>
<dbReference type="InterPro" id="IPR005135">
    <property type="entry name" value="Endo/exonuclease/phosphatase"/>
</dbReference>
<feature type="chain" id="PRO_5047242281" evidence="2">
    <location>
        <begin position="21"/>
        <end position="532"/>
    </location>
</feature>
<keyword evidence="1" id="KW-0472">Membrane</keyword>